<dbReference type="Pfam" id="PF07963">
    <property type="entry name" value="N_methyl"/>
    <property type="match status" value="1"/>
</dbReference>
<evidence type="ECO:0000313" key="1">
    <source>
        <dbReference type="EMBL" id="TDP31302.1"/>
    </source>
</evidence>
<comment type="caution">
    <text evidence="1">The sequence shown here is derived from an EMBL/GenBank/DDBJ whole genome shotgun (WGS) entry which is preliminary data.</text>
</comment>
<dbReference type="Proteomes" id="UP000295531">
    <property type="component" value="Unassembled WGS sequence"/>
</dbReference>
<dbReference type="EMBL" id="SNXI01000013">
    <property type="protein sequence ID" value="TDP31302.1"/>
    <property type="molecule type" value="Genomic_DNA"/>
</dbReference>
<dbReference type="RefSeq" id="WP_133540193.1">
    <property type="nucleotide sequence ID" value="NZ_SNXI01000013.1"/>
</dbReference>
<organism evidence="1 2">
    <name type="scientific">Idiomarina aquatica</name>
    <dbReference type="NCBI Taxonomy" id="1327752"/>
    <lineage>
        <taxon>Bacteria</taxon>
        <taxon>Pseudomonadati</taxon>
        <taxon>Pseudomonadota</taxon>
        <taxon>Gammaproteobacteria</taxon>
        <taxon>Alteromonadales</taxon>
        <taxon>Idiomarinaceae</taxon>
        <taxon>Idiomarina</taxon>
    </lineage>
</organism>
<reference evidence="1 2" key="1">
    <citation type="submission" date="2019-03" db="EMBL/GenBank/DDBJ databases">
        <title>Freshwater and sediment microbial communities from various areas in North America, analyzing microbe dynamics in response to fracking.</title>
        <authorList>
            <person name="Lamendella R."/>
        </authorList>
    </citation>
    <scope>NUCLEOTIDE SEQUENCE [LARGE SCALE GENOMIC DNA]</scope>
    <source>
        <strain evidence="1 2">18_TX</strain>
    </source>
</reference>
<accession>A0A4V3CMT1</accession>
<proteinExistence type="predicted"/>
<dbReference type="NCBIfam" id="TIGR02532">
    <property type="entry name" value="IV_pilin_GFxxxE"/>
    <property type="match status" value="1"/>
</dbReference>
<dbReference type="AlphaFoldDB" id="A0A4V3CMT1"/>
<keyword evidence="2" id="KW-1185">Reference proteome</keyword>
<gene>
    <name evidence="1" type="ORF">DEU29_11373</name>
</gene>
<evidence type="ECO:0000313" key="2">
    <source>
        <dbReference type="Proteomes" id="UP000295531"/>
    </source>
</evidence>
<protein>
    <submittedName>
        <fullName evidence="1">Prepilin-type N-terminal cleavage/methylation domain-containing protein</fullName>
    </submittedName>
</protein>
<name>A0A4V3CMT1_9GAMM</name>
<dbReference type="OrthoDB" id="6239256at2"/>
<dbReference type="InterPro" id="IPR012902">
    <property type="entry name" value="N_methyl_site"/>
</dbReference>
<sequence>MRSLNKSSGFSLIEVLVAAAIFSIWLPSSLYALQLGLATQLKVQQRAEQVEAMMALHADIAAQWRNGAVTVDSHDIDWQIDVIDEHRAVLTLSTGSHNLRFLLTR</sequence>